<name>A0A0D8HEV2_9ACTN</name>
<keyword evidence="4" id="KW-1185">Reference proteome</keyword>
<keyword evidence="1" id="KW-1133">Transmembrane helix</keyword>
<evidence type="ECO:0000313" key="4">
    <source>
        <dbReference type="Proteomes" id="UP000032360"/>
    </source>
</evidence>
<organism evidence="3 4">
    <name type="scientific">Acidithrix ferrooxidans</name>
    <dbReference type="NCBI Taxonomy" id="1280514"/>
    <lineage>
        <taxon>Bacteria</taxon>
        <taxon>Bacillati</taxon>
        <taxon>Actinomycetota</taxon>
        <taxon>Acidimicrobiia</taxon>
        <taxon>Acidimicrobiales</taxon>
        <taxon>Acidimicrobiaceae</taxon>
        <taxon>Acidithrix</taxon>
    </lineage>
</organism>
<dbReference type="EMBL" id="JXYS01000081">
    <property type="protein sequence ID" value="KJF16490.1"/>
    <property type="molecule type" value="Genomic_DNA"/>
</dbReference>
<feature type="domain" description="Putative Flp pilus-assembly TadG-like N-terminal" evidence="2">
    <location>
        <begin position="25"/>
        <end position="71"/>
    </location>
</feature>
<comment type="caution">
    <text evidence="3">The sequence shown here is derived from an EMBL/GenBank/DDBJ whole genome shotgun (WGS) entry which is preliminary data.</text>
</comment>
<feature type="transmembrane region" description="Helical" evidence="1">
    <location>
        <begin position="27"/>
        <end position="52"/>
    </location>
</feature>
<gene>
    <name evidence="3" type="ORF">AXFE_26550</name>
</gene>
<dbReference type="Proteomes" id="UP000032360">
    <property type="component" value="Unassembled WGS sequence"/>
</dbReference>
<evidence type="ECO:0000259" key="2">
    <source>
        <dbReference type="Pfam" id="PF13400"/>
    </source>
</evidence>
<sequence length="167" mass="18150">MKRSRLRRLCRSAATTFCDRDEDRGSIIILAPAIAVVAITLAGLLIDLNYLYMAKTQLQNRVEVAATEAANTVNKSLYYQNGTIEIDRNASAQFLWQSLNNHQGHGYRIIAYNFLSSASSICVNATASVSLPAFAGILSSIAPTITSKTVAYLPNPVNNQPVTIPNC</sequence>
<dbReference type="RefSeq" id="WP_052606353.1">
    <property type="nucleotide sequence ID" value="NZ_JXYS01000081.1"/>
</dbReference>
<accession>A0A0D8HEV2</accession>
<keyword evidence="1" id="KW-0472">Membrane</keyword>
<dbReference type="STRING" id="1280514.AXFE_26550"/>
<dbReference type="AlphaFoldDB" id="A0A0D8HEV2"/>
<dbReference type="InterPro" id="IPR028087">
    <property type="entry name" value="Tad_N"/>
</dbReference>
<dbReference type="Pfam" id="PF13400">
    <property type="entry name" value="Tad"/>
    <property type="match status" value="1"/>
</dbReference>
<reference evidence="3 4" key="1">
    <citation type="submission" date="2015-01" db="EMBL/GenBank/DDBJ databases">
        <title>Draft genome of the acidophilic iron oxidizer Acidithrix ferrooxidans strain Py-F3.</title>
        <authorList>
            <person name="Poehlein A."/>
            <person name="Eisen S."/>
            <person name="Schloemann M."/>
            <person name="Johnson B.D."/>
            <person name="Daniel R."/>
            <person name="Muehling M."/>
        </authorList>
    </citation>
    <scope>NUCLEOTIDE SEQUENCE [LARGE SCALE GENOMIC DNA]</scope>
    <source>
        <strain evidence="3 4">Py-F3</strain>
    </source>
</reference>
<proteinExistence type="predicted"/>
<evidence type="ECO:0000313" key="3">
    <source>
        <dbReference type="EMBL" id="KJF16490.1"/>
    </source>
</evidence>
<protein>
    <recommendedName>
        <fullName evidence="2">Putative Flp pilus-assembly TadG-like N-terminal domain-containing protein</fullName>
    </recommendedName>
</protein>
<keyword evidence="1" id="KW-0812">Transmembrane</keyword>
<evidence type="ECO:0000256" key="1">
    <source>
        <dbReference type="SAM" id="Phobius"/>
    </source>
</evidence>